<evidence type="ECO:0000256" key="1">
    <source>
        <dbReference type="SAM" id="MobiDB-lite"/>
    </source>
</evidence>
<organism evidence="2 3">
    <name type="scientific">Lactuca virosa</name>
    <dbReference type="NCBI Taxonomy" id="75947"/>
    <lineage>
        <taxon>Eukaryota</taxon>
        <taxon>Viridiplantae</taxon>
        <taxon>Streptophyta</taxon>
        <taxon>Embryophyta</taxon>
        <taxon>Tracheophyta</taxon>
        <taxon>Spermatophyta</taxon>
        <taxon>Magnoliopsida</taxon>
        <taxon>eudicotyledons</taxon>
        <taxon>Gunneridae</taxon>
        <taxon>Pentapetalae</taxon>
        <taxon>asterids</taxon>
        <taxon>campanulids</taxon>
        <taxon>Asterales</taxon>
        <taxon>Asteraceae</taxon>
        <taxon>Cichorioideae</taxon>
        <taxon>Cichorieae</taxon>
        <taxon>Lactucinae</taxon>
        <taxon>Lactuca</taxon>
    </lineage>
</organism>
<dbReference type="Proteomes" id="UP001157418">
    <property type="component" value="Unassembled WGS sequence"/>
</dbReference>
<proteinExistence type="predicted"/>
<gene>
    <name evidence="2" type="ORF">LVIROSA_LOCUS39236</name>
</gene>
<dbReference type="AlphaFoldDB" id="A0AAU9PUX3"/>
<accession>A0AAU9PUX3</accession>
<evidence type="ECO:0000313" key="3">
    <source>
        <dbReference type="Proteomes" id="UP001157418"/>
    </source>
</evidence>
<name>A0AAU9PUX3_9ASTR</name>
<keyword evidence="3" id="KW-1185">Reference proteome</keyword>
<evidence type="ECO:0000313" key="2">
    <source>
        <dbReference type="EMBL" id="CAH1454036.1"/>
    </source>
</evidence>
<protein>
    <submittedName>
        <fullName evidence="2">Uncharacterized protein</fullName>
    </submittedName>
</protein>
<feature type="region of interest" description="Disordered" evidence="1">
    <location>
        <begin position="1"/>
        <end position="22"/>
    </location>
</feature>
<sequence>MVVSSEEEGDGNGGARKLKTKVKEDEKGVWCDQLGQNSTGTTAITFASFSRSGTFADHRPRHTQLKFLRRRYNSSATAIVGGATTVSISHPVAIHIYAPPKNTIERSDEL</sequence>
<reference evidence="2 3" key="1">
    <citation type="submission" date="2022-01" db="EMBL/GenBank/DDBJ databases">
        <authorList>
            <person name="Xiong W."/>
            <person name="Schranz E."/>
        </authorList>
    </citation>
    <scope>NUCLEOTIDE SEQUENCE [LARGE SCALE GENOMIC DNA]</scope>
</reference>
<comment type="caution">
    <text evidence="2">The sequence shown here is derived from an EMBL/GenBank/DDBJ whole genome shotgun (WGS) entry which is preliminary data.</text>
</comment>
<feature type="compositionally biased region" description="Acidic residues" evidence="1">
    <location>
        <begin position="1"/>
        <end position="10"/>
    </location>
</feature>
<dbReference type="EMBL" id="CAKMRJ010005745">
    <property type="protein sequence ID" value="CAH1454036.1"/>
    <property type="molecule type" value="Genomic_DNA"/>
</dbReference>